<feature type="region of interest" description="Disordered" evidence="1">
    <location>
        <begin position="1"/>
        <end position="26"/>
    </location>
</feature>
<dbReference type="Pfam" id="PF13699">
    <property type="entry name" value="eCIS_core"/>
    <property type="match status" value="1"/>
</dbReference>
<evidence type="ECO:0000256" key="1">
    <source>
        <dbReference type="SAM" id="MobiDB-lite"/>
    </source>
</evidence>
<reference evidence="4" key="1">
    <citation type="submission" date="2018-09" db="EMBL/GenBank/DDBJ databases">
        <authorList>
            <person name="Livingstone P.G."/>
            <person name="Whitworth D.E."/>
        </authorList>
    </citation>
    <scope>NUCLEOTIDE SEQUENCE [LARGE SCALE GENOMIC DNA]</scope>
    <source>
        <strain evidence="4">CA051B</strain>
    </source>
</reference>
<dbReference type="Proteomes" id="UP000272888">
    <property type="component" value="Unassembled WGS sequence"/>
</dbReference>
<feature type="domain" description="eCIS core" evidence="2">
    <location>
        <begin position="68"/>
        <end position="141"/>
    </location>
</feature>
<organism evidence="3 4">
    <name type="scientific">Corallococcus llansteffanensis</name>
    <dbReference type="NCBI Taxonomy" id="2316731"/>
    <lineage>
        <taxon>Bacteria</taxon>
        <taxon>Pseudomonadati</taxon>
        <taxon>Myxococcota</taxon>
        <taxon>Myxococcia</taxon>
        <taxon>Myxococcales</taxon>
        <taxon>Cystobacterineae</taxon>
        <taxon>Myxococcaceae</taxon>
        <taxon>Corallococcus</taxon>
    </lineage>
</organism>
<keyword evidence="4" id="KW-1185">Reference proteome</keyword>
<feature type="region of interest" description="Disordered" evidence="1">
    <location>
        <begin position="50"/>
        <end position="70"/>
    </location>
</feature>
<comment type="caution">
    <text evidence="3">The sequence shown here is derived from an EMBL/GenBank/DDBJ whole genome shotgun (WGS) entry which is preliminary data.</text>
</comment>
<dbReference type="InterPro" id="IPR025295">
    <property type="entry name" value="eCIS_core_dom"/>
</dbReference>
<dbReference type="AlphaFoldDB" id="A0A3A8PSM6"/>
<evidence type="ECO:0000313" key="3">
    <source>
        <dbReference type="EMBL" id="RKH58978.1"/>
    </source>
</evidence>
<name>A0A3A8PSM6_9BACT</name>
<protein>
    <submittedName>
        <fullName evidence="3">DUF4157 domain-containing protein</fullName>
    </submittedName>
</protein>
<evidence type="ECO:0000259" key="2">
    <source>
        <dbReference type="Pfam" id="PF13699"/>
    </source>
</evidence>
<evidence type="ECO:0000313" key="4">
    <source>
        <dbReference type="Proteomes" id="UP000272888"/>
    </source>
</evidence>
<sequence length="614" mass="66419">MGTPGGATVEVTGRGRTRQRGVPNGAPCSRVIASGAGVVTAARWTMGAKMAKTPVPSGPSLSERRGEPLSEPVRTRMEDAFGADFRSVRIDQSRDALPFDAQAYTRGDTIRFARGHYDPSSTRGLELIGHELAHVVRQRQDRVGGGFSLGGAKVNADAGLEREADALGRAAVSGRSVSVGHVPDAASSQASADVIQMKSPHIVGTPNSTSVKHPISVLNDNLKTQLGDYPYPIQNGAQVRPSEFIKSSKKIYDAVDRPNSIHVVVEGTRRTPSSRQAAAPQTEIGNIGEHERAMFDRPITAKFNYAGGHLVSDKILGQDSYRADNLAPQLRDFNSPAWRVMEIMAEKGPYDTVNKRFDTSVPIDMKVAVEYADQDYTVKVADLAAWSVIPSTVTQTDGGAKTMTIPRRVPHVWKAELAVDSTKFPNHVLKEDAVPPVPLKHFVGVDTAVLDPTANPALKSQPEEGFVFGQSSATSFGKGFRVGGKATEKVVAVQAYPQDKASQPTVGGGSVIKPSAPPVNPTFLSLPIDISDFWIPPKASAGKKRSREDAFDELESKTDKRFRQTFESAVQYYTVPKTRAEFGTFLRSKRVAKRKKDAQIAKQLQIDTNILNLT</sequence>
<gene>
    <name evidence="3" type="ORF">D7V93_15795</name>
</gene>
<dbReference type="EMBL" id="RAWB01000144">
    <property type="protein sequence ID" value="RKH58978.1"/>
    <property type="molecule type" value="Genomic_DNA"/>
</dbReference>
<accession>A0A3A8PSM6</accession>
<proteinExistence type="predicted"/>
<feature type="compositionally biased region" description="Low complexity" evidence="1">
    <location>
        <begin position="1"/>
        <end position="14"/>
    </location>
</feature>